<accession>A0AAP0KVT0</accession>
<dbReference type="AlphaFoldDB" id="A0AAP0KVT0"/>
<dbReference type="Proteomes" id="UP001420932">
    <property type="component" value="Unassembled WGS sequence"/>
</dbReference>
<organism evidence="1 2">
    <name type="scientific">Stephania yunnanensis</name>
    <dbReference type="NCBI Taxonomy" id="152371"/>
    <lineage>
        <taxon>Eukaryota</taxon>
        <taxon>Viridiplantae</taxon>
        <taxon>Streptophyta</taxon>
        <taxon>Embryophyta</taxon>
        <taxon>Tracheophyta</taxon>
        <taxon>Spermatophyta</taxon>
        <taxon>Magnoliopsida</taxon>
        <taxon>Ranunculales</taxon>
        <taxon>Menispermaceae</taxon>
        <taxon>Menispermoideae</taxon>
        <taxon>Cissampelideae</taxon>
        <taxon>Stephania</taxon>
    </lineage>
</organism>
<dbReference type="PANTHER" id="PTHR13343:SF18">
    <property type="entry name" value="PENTATRICOPEPTIDE REPEAT (PPR) SUPERFAMILY PROTEIN"/>
    <property type="match status" value="1"/>
</dbReference>
<sequence>MAIVLLPNLTPPSSTSLFPSNCQFCQTESSYCLMSPGTMTKCSIDGRRASDSANIRFRCINPMFGAAQTHRSLVGQDLTSSIIRVAADHSDSISDISNFMKSHGYHPLEELKVVRSRNTMLTSAEMARTTVEANGTAVLVFPGMVHNEPHELSSWAELHYVIDDYGDIFFEIFDDENILEDHWALNPVNVLIGMGVPLHMNKMEAENHTNSSDIDSIDILLEDESFEDTDPDASTPHVDWGTPYSSRQVHPLYFAKCMTKAVNSNYGKRMEHPSNGISILGCLRPAMMDDESYVRRLFHYDESDIYHDWKGEHDRVERQLPASYNLIEDDILGINSKYDGANIRSTFFKLDIMRIELFSVYGIQAAISLDEFQEAEPDFLAHSASAIIERLSEGETKFNCALKALCRRKGVNVERAKLIGVDSLGMDVRAFLGLEARTLRFPFKLGQHRRVAPKRRSNKCSSLGISGKNLELHMKDEPMNSI</sequence>
<evidence type="ECO:0000313" key="1">
    <source>
        <dbReference type="EMBL" id="KAK9159466.1"/>
    </source>
</evidence>
<name>A0AAP0KVT0_9MAGN</name>
<evidence type="ECO:0000313" key="2">
    <source>
        <dbReference type="Proteomes" id="UP001420932"/>
    </source>
</evidence>
<protein>
    <submittedName>
        <fullName evidence="1">Uncharacterized protein</fullName>
    </submittedName>
</protein>
<comment type="caution">
    <text evidence="1">The sequence shown here is derived from an EMBL/GenBank/DDBJ whole genome shotgun (WGS) entry which is preliminary data.</text>
</comment>
<dbReference type="Gene3D" id="3.20.180.10">
    <property type="entry name" value="PNP-oxidase-like"/>
    <property type="match status" value="1"/>
</dbReference>
<dbReference type="PANTHER" id="PTHR13343">
    <property type="entry name" value="CREG1 PROTEIN"/>
    <property type="match status" value="1"/>
</dbReference>
<reference evidence="1 2" key="1">
    <citation type="submission" date="2024-01" db="EMBL/GenBank/DDBJ databases">
        <title>Genome assemblies of Stephania.</title>
        <authorList>
            <person name="Yang L."/>
        </authorList>
    </citation>
    <scope>NUCLEOTIDE SEQUENCE [LARGE SCALE GENOMIC DNA]</scope>
    <source>
        <strain evidence="1">YNDBR</strain>
        <tissue evidence="1">Leaf</tissue>
    </source>
</reference>
<gene>
    <name evidence="1" type="ORF">Syun_005807</name>
</gene>
<dbReference type="InterPro" id="IPR037119">
    <property type="entry name" value="Haem_oxidase_HugZ-like_sf"/>
</dbReference>
<proteinExistence type="predicted"/>
<dbReference type="EMBL" id="JBBNAF010000003">
    <property type="protein sequence ID" value="KAK9159466.1"/>
    <property type="molecule type" value="Genomic_DNA"/>
</dbReference>
<dbReference type="SUPFAM" id="SSF50475">
    <property type="entry name" value="FMN-binding split barrel"/>
    <property type="match status" value="1"/>
</dbReference>
<keyword evidence="2" id="KW-1185">Reference proteome</keyword>